<sequence length="60" mass="5851">MAGVACLGKSADVDEWCDSGLGSLGPDAAAPGGPGLGAELGPELSWAPLVFGYVTEDGDT</sequence>
<dbReference type="EMBL" id="KE687224">
    <property type="protein sequence ID" value="ERE60155.1"/>
    <property type="molecule type" value="Genomic_DNA"/>
</dbReference>
<dbReference type="Proteomes" id="UP000030759">
    <property type="component" value="Unassembled WGS sequence"/>
</dbReference>
<feature type="non-terminal residue" evidence="1">
    <location>
        <position position="60"/>
    </location>
</feature>
<gene>
    <name evidence="1" type="ORF">H671_21168</name>
</gene>
<proteinExistence type="predicted"/>
<organism evidence="1 2">
    <name type="scientific">Cricetulus griseus</name>
    <name type="common">Chinese hamster</name>
    <name type="synonym">Cricetulus barabensis griseus</name>
    <dbReference type="NCBI Taxonomy" id="10029"/>
    <lineage>
        <taxon>Eukaryota</taxon>
        <taxon>Metazoa</taxon>
        <taxon>Chordata</taxon>
        <taxon>Craniata</taxon>
        <taxon>Vertebrata</taxon>
        <taxon>Euteleostomi</taxon>
        <taxon>Mammalia</taxon>
        <taxon>Eutheria</taxon>
        <taxon>Euarchontoglires</taxon>
        <taxon>Glires</taxon>
        <taxon>Rodentia</taxon>
        <taxon>Myomorpha</taxon>
        <taxon>Muroidea</taxon>
        <taxon>Cricetidae</taxon>
        <taxon>Cricetinae</taxon>
        <taxon>Cricetulus</taxon>
    </lineage>
</organism>
<dbReference type="AlphaFoldDB" id="A0A061HY44"/>
<accession>A0A061HY44</accession>
<evidence type="ECO:0000313" key="2">
    <source>
        <dbReference type="Proteomes" id="UP000030759"/>
    </source>
</evidence>
<reference evidence="2" key="1">
    <citation type="journal article" date="2013" name="Nat. Biotechnol.">
        <title>Chinese hamster genome sequenced from sorted chromosomes.</title>
        <authorList>
            <person name="Brinkrolf K."/>
            <person name="Rupp O."/>
            <person name="Laux H."/>
            <person name="Kollin F."/>
            <person name="Ernst W."/>
            <person name="Linke B."/>
            <person name="Kofler R."/>
            <person name="Romand S."/>
            <person name="Hesse F."/>
            <person name="Budach W.E."/>
            <person name="Galosy S."/>
            <person name="Muller D."/>
            <person name="Noll T."/>
            <person name="Wienberg J."/>
            <person name="Jostock T."/>
            <person name="Leonard M."/>
            <person name="Grillari J."/>
            <person name="Tauch A."/>
            <person name="Goesmann A."/>
            <person name="Helk B."/>
            <person name="Mott J.E."/>
            <person name="Puhler A."/>
            <person name="Borth N."/>
        </authorList>
    </citation>
    <scope>NUCLEOTIDE SEQUENCE [LARGE SCALE GENOMIC DNA]</scope>
    <source>
        <strain evidence="2">17A/GY</strain>
    </source>
</reference>
<evidence type="ECO:0000313" key="1">
    <source>
        <dbReference type="EMBL" id="ERE60155.1"/>
    </source>
</evidence>
<name>A0A061HY44_CRIGR</name>
<protein>
    <submittedName>
        <fullName evidence="1">NF-kappa-B inhibitor beta</fullName>
    </submittedName>
</protein>